<dbReference type="RefSeq" id="WP_133584356.1">
    <property type="nucleotide sequence ID" value="NZ_SNYV01000013.1"/>
</dbReference>
<dbReference type="InterPro" id="IPR011990">
    <property type="entry name" value="TPR-like_helical_dom_sf"/>
</dbReference>
<evidence type="ECO:0000259" key="7">
    <source>
        <dbReference type="Pfam" id="PF14322"/>
    </source>
</evidence>
<dbReference type="OrthoDB" id="697229at2"/>
<dbReference type="EMBL" id="SNYV01000013">
    <property type="protein sequence ID" value="TDQ78104.1"/>
    <property type="molecule type" value="Genomic_DNA"/>
</dbReference>
<keyword evidence="5" id="KW-0998">Cell outer membrane</keyword>
<dbReference type="Pfam" id="PF14322">
    <property type="entry name" value="SusD-like_3"/>
    <property type="match status" value="1"/>
</dbReference>
<proteinExistence type="inferred from homology"/>
<dbReference type="PROSITE" id="PS51257">
    <property type="entry name" value="PROKAR_LIPOPROTEIN"/>
    <property type="match status" value="1"/>
</dbReference>
<dbReference type="GO" id="GO:0009279">
    <property type="term" value="C:cell outer membrane"/>
    <property type="evidence" value="ECO:0007669"/>
    <property type="project" value="UniProtKB-SubCell"/>
</dbReference>
<reference evidence="8 9" key="1">
    <citation type="submission" date="2019-03" db="EMBL/GenBank/DDBJ databases">
        <title>Genomic Encyclopedia of Archaeal and Bacterial Type Strains, Phase II (KMG-II): from individual species to whole genera.</title>
        <authorList>
            <person name="Goeker M."/>
        </authorList>
    </citation>
    <scope>NUCLEOTIDE SEQUENCE [LARGE SCALE GENOMIC DNA]</scope>
    <source>
        <strain evidence="8 9">DSM 28353</strain>
    </source>
</reference>
<keyword evidence="9" id="KW-1185">Reference proteome</keyword>
<evidence type="ECO:0000313" key="8">
    <source>
        <dbReference type="EMBL" id="TDQ78104.1"/>
    </source>
</evidence>
<organism evidence="8 9">
    <name type="scientific">Sphingobacterium yanglingense</name>
    <dbReference type="NCBI Taxonomy" id="1437280"/>
    <lineage>
        <taxon>Bacteria</taxon>
        <taxon>Pseudomonadati</taxon>
        <taxon>Bacteroidota</taxon>
        <taxon>Sphingobacteriia</taxon>
        <taxon>Sphingobacteriales</taxon>
        <taxon>Sphingobacteriaceae</taxon>
        <taxon>Sphingobacterium</taxon>
    </lineage>
</organism>
<keyword evidence="3" id="KW-0732">Signal</keyword>
<name>A0A4R6WJF7_9SPHI</name>
<evidence type="ECO:0000256" key="3">
    <source>
        <dbReference type="ARBA" id="ARBA00022729"/>
    </source>
</evidence>
<evidence type="ECO:0000256" key="1">
    <source>
        <dbReference type="ARBA" id="ARBA00004442"/>
    </source>
</evidence>
<feature type="domain" description="RagB/SusD" evidence="6">
    <location>
        <begin position="352"/>
        <end position="478"/>
    </location>
</feature>
<dbReference type="InterPro" id="IPR033985">
    <property type="entry name" value="SusD-like_N"/>
</dbReference>
<sequence>MKNIGKITILVWVSVLFIACKGDFLEVTPPGKLIASTTSDYDLLLNSLTLGNQFITKPQAMGDEMAGIEPYYAGATQQQQRAFQWEKDIYEQNEDAQEISDPTKALYLYNIVINEVLASVGGSEAQKKTLQAEALAGRAWTYFQLINLFAPPYVAATAATDKGFPIIDRANVLLNNFQRNTVKEVYDFIINDLQSALPYLDQVPRHRFRMSKPAAQALLGKVYLFMGLFEQALPHLDTAMSGINTSTYPVRLYDYNVTFGPGGAFLPITIFGPLLPNLYNYEENLYARQSIGDWTGVSNALVLTPATMALYGPSDLRRNFLHSAPYPSGANFPLGMARKTAPFSPIIGMLVSDIYLMRAEVRARLGNLTGSKADLEALRIKRMPVSAAPVPNSVAIDRIALVKFALEERIREYSGLGYRWYDMRRLSVDAEFSATVKREHTIYTNQGSIAKTFTLTNNRLTFKIPPKVLAENPQMQDND</sequence>
<gene>
    <name evidence="8" type="ORF">CLV99_2082</name>
</gene>
<evidence type="ECO:0000259" key="6">
    <source>
        <dbReference type="Pfam" id="PF07980"/>
    </source>
</evidence>
<feature type="domain" description="SusD-like N-terminal" evidence="7">
    <location>
        <begin position="23"/>
        <end position="224"/>
    </location>
</feature>
<keyword evidence="4" id="KW-0472">Membrane</keyword>
<protein>
    <submittedName>
        <fullName evidence="8">SusD-like starch-binding protein associating with outer membrane</fullName>
    </submittedName>
</protein>
<evidence type="ECO:0000256" key="2">
    <source>
        <dbReference type="ARBA" id="ARBA00006275"/>
    </source>
</evidence>
<comment type="similarity">
    <text evidence="2">Belongs to the SusD family.</text>
</comment>
<comment type="subcellular location">
    <subcellularLocation>
        <location evidence="1">Cell outer membrane</location>
    </subcellularLocation>
</comment>
<dbReference type="Gene3D" id="1.25.40.390">
    <property type="match status" value="1"/>
</dbReference>
<dbReference type="SUPFAM" id="SSF48452">
    <property type="entry name" value="TPR-like"/>
    <property type="match status" value="1"/>
</dbReference>
<evidence type="ECO:0000256" key="4">
    <source>
        <dbReference type="ARBA" id="ARBA00023136"/>
    </source>
</evidence>
<evidence type="ECO:0000256" key="5">
    <source>
        <dbReference type="ARBA" id="ARBA00023237"/>
    </source>
</evidence>
<dbReference type="Proteomes" id="UP000295292">
    <property type="component" value="Unassembled WGS sequence"/>
</dbReference>
<comment type="caution">
    <text evidence="8">The sequence shown here is derived from an EMBL/GenBank/DDBJ whole genome shotgun (WGS) entry which is preliminary data.</text>
</comment>
<dbReference type="Pfam" id="PF07980">
    <property type="entry name" value="SusD_RagB"/>
    <property type="match status" value="1"/>
</dbReference>
<evidence type="ECO:0000313" key="9">
    <source>
        <dbReference type="Proteomes" id="UP000295292"/>
    </source>
</evidence>
<dbReference type="InterPro" id="IPR012944">
    <property type="entry name" value="SusD_RagB_dom"/>
</dbReference>
<accession>A0A4R6WJF7</accession>
<dbReference type="AlphaFoldDB" id="A0A4R6WJF7"/>